<keyword evidence="2" id="KW-0677">Repeat</keyword>
<evidence type="ECO:0000313" key="9">
    <source>
        <dbReference type="Proteomes" id="UP000237105"/>
    </source>
</evidence>
<comment type="catalytic activity">
    <reaction evidence="6">
        <text>[protein]-dithiol + NADP(+) = [protein]-disulfide + NADPH + H(+)</text>
        <dbReference type="Rhea" id="RHEA:18753"/>
        <dbReference type="Rhea" id="RHEA-COMP:10593"/>
        <dbReference type="Rhea" id="RHEA-COMP:10594"/>
        <dbReference type="ChEBI" id="CHEBI:15378"/>
        <dbReference type="ChEBI" id="CHEBI:29950"/>
        <dbReference type="ChEBI" id="CHEBI:50058"/>
        <dbReference type="ChEBI" id="CHEBI:57783"/>
        <dbReference type="ChEBI" id="CHEBI:58349"/>
        <dbReference type="EC" id="1.8.1.8"/>
    </reaction>
</comment>
<keyword evidence="3" id="KW-0560">Oxidoreductase</keyword>
<dbReference type="EMBL" id="JXTB01000754">
    <property type="protein sequence ID" value="PON33150.1"/>
    <property type="molecule type" value="Genomic_DNA"/>
</dbReference>
<accession>A0A2P5A9D4</accession>
<evidence type="ECO:0000256" key="4">
    <source>
        <dbReference type="ARBA" id="ARBA00023027"/>
    </source>
</evidence>
<dbReference type="InterPro" id="IPR052259">
    <property type="entry name" value="Nucleoredoxin-like"/>
</dbReference>
<reference evidence="9" key="1">
    <citation type="submission" date="2016-06" db="EMBL/GenBank/DDBJ databases">
        <title>Parallel loss of symbiosis genes in relatives of nitrogen-fixing non-legume Parasponia.</title>
        <authorList>
            <person name="Van Velzen R."/>
            <person name="Holmer R."/>
            <person name="Bu F."/>
            <person name="Rutten L."/>
            <person name="Van Zeijl A."/>
            <person name="Liu W."/>
            <person name="Santuari L."/>
            <person name="Cao Q."/>
            <person name="Sharma T."/>
            <person name="Shen D."/>
            <person name="Roswanjaya Y."/>
            <person name="Wardhani T."/>
            <person name="Kalhor M.S."/>
            <person name="Jansen J."/>
            <person name="Van den Hoogen J."/>
            <person name="Gungor B."/>
            <person name="Hartog M."/>
            <person name="Hontelez J."/>
            <person name="Verver J."/>
            <person name="Yang W.-C."/>
            <person name="Schijlen E."/>
            <person name="Repin R."/>
            <person name="Schilthuizen M."/>
            <person name="Schranz E."/>
            <person name="Heidstra R."/>
            <person name="Miyata K."/>
            <person name="Fedorova E."/>
            <person name="Kohlen W."/>
            <person name="Bisseling T."/>
            <person name="Smit S."/>
            <person name="Geurts R."/>
        </authorList>
    </citation>
    <scope>NUCLEOTIDE SEQUENCE [LARGE SCALE GENOMIC DNA]</scope>
    <source>
        <strain evidence="9">cv. WU1-14</strain>
    </source>
</reference>
<sequence>VKISSLNGKIVGLYFSASWCTIPLQSFTPHLLEFYQEVASSKGDFETRLMEIFDVRVTPTLVIFDSNGNVTTIDGIKIVMEYAIDAYPFTHEIINNSLLAKEEEAKKNHFVRFVLTFRSRNYFASNDGWDKVPISELEGKTVALYFWPQDEFTPTLIDIYNKHKARGEKFEVVSISWYTEQDEEEQFNQEFEMMPWLGPDGKILKSNAINLIDNYGVEGYPFTPERLIEIEKARQESQTLESLLVPVSKLVGKTILLYFISPWSEVCTRFTPKLIDTYHDIEAKDNTFEVIFVVLSSDLDTFDKLISSMHWLALPLGDSREKPLRYRLKIKSNGFVVIGPSGQTITSRAH</sequence>
<dbReference type="AlphaFoldDB" id="A0A2P5A9D4"/>
<dbReference type="EC" id="1.8.1.8" evidence="1"/>
<evidence type="ECO:0000259" key="7">
    <source>
        <dbReference type="Pfam" id="PF13905"/>
    </source>
</evidence>
<dbReference type="PANTHER" id="PTHR13871:SF96">
    <property type="entry name" value="THIOREDOXIN DOMAIN-CONTAINING PROTEIN"/>
    <property type="match status" value="1"/>
</dbReference>
<dbReference type="Proteomes" id="UP000237105">
    <property type="component" value="Unassembled WGS sequence"/>
</dbReference>
<evidence type="ECO:0000256" key="3">
    <source>
        <dbReference type="ARBA" id="ARBA00023002"/>
    </source>
</evidence>
<dbReference type="PANTHER" id="PTHR13871">
    <property type="entry name" value="THIOREDOXIN"/>
    <property type="match status" value="1"/>
</dbReference>
<name>A0A2P5A9D4_PARAD</name>
<comment type="catalytic activity">
    <reaction evidence="5">
        <text>[protein]-dithiol + NAD(+) = [protein]-disulfide + NADH + H(+)</text>
        <dbReference type="Rhea" id="RHEA:18749"/>
        <dbReference type="Rhea" id="RHEA-COMP:10593"/>
        <dbReference type="Rhea" id="RHEA-COMP:10594"/>
        <dbReference type="ChEBI" id="CHEBI:15378"/>
        <dbReference type="ChEBI" id="CHEBI:29950"/>
        <dbReference type="ChEBI" id="CHEBI:50058"/>
        <dbReference type="ChEBI" id="CHEBI:57540"/>
        <dbReference type="ChEBI" id="CHEBI:57945"/>
        <dbReference type="EC" id="1.8.1.8"/>
    </reaction>
</comment>
<keyword evidence="4" id="KW-0520">NAD</keyword>
<protein>
    <recommendedName>
        <fullName evidence="1">protein-disulfide reductase</fullName>
        <ecNumber evidence="1">1.8.1.8</ecNumber>
    </recommendedName>
</protein>
<evidence type="ECO:0000313" key="8">
    <source>
        <dbReference type="EMBL" id="PON33150.1"/>
    </source>
</evidence>
<gene>
    <name evidence="8" type="ORF">PanWU01x14_355150</name>
</gene>
<dbReference type="SUPFAM" id="SSF52833">
    <property type="entry name" value="Thioredoxin-like"/>
    <property type="match status" value="3"/>
</dbReference>
<evidence type="ECO:0000256" key="1">
    <source>
        <dbReference type="ARBA" id="ARBA00012612"/>
    </source>
</evidence>
<dbReference type="Gene3D" id="3.40.30.10">
    <property type="entry name" value="Glutaredoxin"/>
    <property type="match status" value="3"/>
</dbReference>
<feature type="non-terminal residue" evidence="8">
    <location>
        <position position="1"/>
    </location>
</feature>
<feature type="domain" description="Thioredoxin-like fold" evidence="7">
    <location>
        <begin position="252"/>
        <end position="343"/>
    </location>
</feature>
<dbReference type="Pfam" id="PF13905">
    <property type="entry name" value="Thioredoxin_8"/>
    <property type="match status" value="1"/>
</dbReference>
<dbReference type="GO" id="GO:0047134">
    <property type="term" value="F:protein-disulfide reductase [NAD(P)H] activity"/>
    <property type="evidence" value="ECO:0007669"/>
    <property type="project" value="UniProtKB-EC"/>
</dbReference>
<evidence type="ECO:0000256" key="5">
    <source>
        <dbReference type="ARBA" id="ARBA00047388"/>
    </source>
</evidence>
<organism evidence="8 9">
    <name type="scientific">Parasponia andersonii</name>
    <name type="common">Sponia andersonii</name>
    <dbReference type="NCBI Taxonomy" id="3476"/>
    <lineage>
        <taxon>Eukaryota</taxon>
        <taxon>Viridiplantae</taxon>
        <taxon>Streptophyta</taxon>
        <taxon>Embryophyta</taxon>
        <taxon>Tracheophyta</taxon>
        <taxon>Spermatophyta</taxon>
        <taxon>Magnoliopsida</taxon>
        <taxon>eudicotyledons</taxon>
        <taxon>Gunneridae</taxon>
        <taxon>Pentapetalae</taxon>
        <taxon>rosids</taxon>
        <taxon>fabids</taxon>
        <taxon>Rosales</taxon>
        <taxon>Cannabaceae</taxon>
        <taxon>Parasponia</taxon>
    </lineage>
</organism>
<dbReference type="InterPro" id="IPR012336">
    <property type="entry name" value="Thioredoxin-like_fold"/>
</dbReference>
<evidence type="ECO:0000256" key="6">
    <source>
        <dbReference type="ARBA" id="ARBA00047804"/>
    </source>
</evidence>
<proteinExistence type="predicted"/>
<evidence type="ECO:0000256" key="2">
    <source>
        <dbReference type="ARBA" id="ARBA00022737"/>
    </source>
</evidence>
<keyword evidence="9" id="KW-1185">Reference proteome</keyword>
<comment type="caution">
    <text evidence="8">The sequence shown here is derived from an EMBL/GenBank/DDBJ whole genome shotgun (WGS) entry which is preliminary data.</text>
</comment>
<dbReference type="OrthoDB" id="409136at2759"/>
<dbReference type="InterPro" id="IPR036249">
    <property type="entry name" value="Thioredoxin-like_sf"/>
</dbReference>